<dbReference type="PIRSF" id="PIRSF037882">
    <property type="entry name" value="Subtilisin_rel_fervidolysin"/>
    <property type="match status" value="1"/>
</dbReference>
<dbReference type="InterPro" id="IPR036852">
    <property type="entry name" value="Peptidase_S8/S53_dom_sf"/>
</dbReference>
<feature type="domain" description="Peptidase S8/S53" evidence="7">
    <location>
        <begin position="168"/>
        <end position="452"/>
    </location>
</feature>
<sequence length="732" mass="76490">MKTPRFGLAALTLTALLAACGQPTPVQVPAPSVAAPSPAAPVAVNGRTGARYLRQQLVVNLPAPAAEALAARLNARIIDRIPQLDVVVLELPAADDALEVAALLNREGEVRYAAPHHLAEREPDQKTPEQAALGAQAAVNQTFDSLPQYALDQNHMAAQAAWDAGFTGAGVTVGVVDDPSDVSHPDLKATWSGKAYDPRGAGKVYTTAQSWLDMIDGLDGSVNGQVDPSIEHGTAVASTITAAKDGKGIVGVAPGAKFQPSMIFAPGSVGTAAIAKAILWQVDNGAQVLNNSWGGPGYDPTIKLAVDYALRKNVTVVASAGNSSREEWSRPAMLPGVIASAALDINNKKASFSTFGRHISVAAPGVDVLLAAPLFLNDDGSRKSGATPAGGSGYQLISGTSFSGPYTAGTAALILGARPDLDPYQVRRLMEETADASVGSSAGGFDRETGYGAIRLDRLAERLKNGPMPERGGTVRIQVQVKGDTGTYVAATTASDVILEGAGPDGMVYGAQTDSRGEALFAAIAPGKYTLRIGTPDLLVTGGKPEERGTYVGEVTVTSGDAGTTPTVFQLDKGYYNPFPTDPYEANDTLASAKPVEVGKATDLAYIFNKDYNATTGKDKYDVDFYSFSGTAGQKLDIVLHDKYYPSEALGNLWGVVYIRDAAGVTLKDASGRPLKPNTVTNILSVTLPSTGTYFLQVGAYTHLNPTNGEAPYTGTVSNSSQNKYFLELRQK</sequence>
<dbReference type="PROSITE" id="PS51257">
    <property type="entry name" value="PROKAR_LIPOPROTEIN"/>
    <property type="match status" value="1"/>
</dbReference>
<feature type="domain" description="Fervidolysin-like N-terminal prodomain" evidence="9">
    <location>
        <begin position="39"/>
        <end position="116"/>
    </location>
</feature>
<dbReference type="InterPro" id="IPR056489">
    <property type="entry name" value="Ig_Fls_DR_A0283-like"/>
</dbReference>
<dbReference type="PROSITE" id="PS00138">
    <property type="entry name" value="SUBTILASE_SER"/>
    <property type="match status" value="1"/>
</dbReference>
<dbReference type="Pfam" id="PF04151">
    <property type="entry name" value="PPC"/>
    <property type="match status" value="1"/>
</dbReference>
<proteinExistence type="inferred from homology"/>
<dbReference type="InterPro" id="IPR007280">
    <property type="entry name" value="Peptidase_C_arc/bac"/>
</dbReference>
<gene>
    <name evidence="11" type="ORF">GO986_05045</name>
</gene>
<dbReference type="PANTHER" id="PTHR43806:SF11">
    <property type="entry name" value="CEREVISIN-RELATED"/>
    <property type="match status" value="1"/>
</dbReference>
<keyword evidence="6" id="KW-0732">Signal</keyword>
<dbReference type="SUPFAM" id="SSF52743">
    <property type="entry name" value="Subtilisin-like"/>
    <property type="match status" value="1"/>
</dbReference>
<dbReference type="AlphaFoldDB" id="A0A7C9M510"/>
<name>A0A7C9M510_9DEIO</name>
<dbReference type="Gene3D" id="2.60.120.380">
    <property type="match status" value="1"/>
</dbReference>
<dbReference type="Pfam" id="PF22148">
    <property type="entry name" value="Fervidolysin_NPro-like"/>
    <property type="match status" value="1"/>
</dbReference>
<feature type="chain" id="PRO_5028991286" evidence="6">
    <location>
        <begin position="22"/>
        <end position="732"/>
    </location>
</feature>
<dbReference type="PRINTS" id="PR00723">
    <property type="entry name" value="SUBTILISIN"/>
</dbReference>
<dbReference type="InterPro" id="IPR050131">
    <property type="entry name" value="Peptidase_S8_subtilisin-like"/>
</dbReference>
<dbReference type="RefSeq" id="WP_157458161.1">
    <property type="nucleotide sequence ID" value="NZ_WQLB01000004.1"/>
</dbReference>
<evidence type="ECO:0000313" key="11">
    <source>
        <dbReference type="EMBL" id="MVN86125.1"/>
    </source>
</evidence>
<evidence type="ECO:0000259" key="10">
    <source>
        <dbReference type="Pfam" id="PF24025"/>
    </source>
</evidence>
<dbReference type="EMBL" id="WQLB01000004">
    <property type="protein sequence ID" value="MVN86125.1"/>
    <property type="molecule type" value="Genomic_DNA"/>
</dbReference>
<dbReference type="GO" id="GO:0006508">
    <property type="term" value="P:proteolysis"/>
    <property type="evidence" value="ECO:0007669"/>
    <property type="project" value="UniProtKB-KW"/>
</dbReference>
<evidence type="ECO:0000256" key="6">
    <source>
        <dbReference type="SAM" id="SignalP"/>
    </source>
</evidence>
<dbReference type="InterPro" id="IPR000209">
    <property type="entry name" value="Peptidase_S8/S53_dom"/>
</dbReference>
<feature type="active site" description="Charge relay system" evidence="5">
    <location>
        <position position="177"/>
    </location>
</feature>
<protein>
    <submittedName>
        <fullName evidence="11">S8 family serine peptidase</fullName>
    </submittedName>
</protein>
<evidence type="ECO:0000259" key="8">
    <source>
        <dbReference type="Pfam" id="PF04151"/>
    </source>
</evidence>
<dbReference type="InterPro" id="IPR015500">
    <property type="entry name" value="Peptidase_S8_subtilisin-rel"/>
</dbReference>
<comment type="caution">
    <text evidence="11">The sequence shown here is derived from an EMBL/GenBank/DDBJ whole genome shotgun (WGS) entry which is preliminary data.</text>
</comment>
<keyword evidence="3 5" id="KW-0378">Hydrolase</keyword>
<evidence type="ECO:0000256" key="2">
    <source>
        <dbReference type="ARBA" id="ARBA00022670"/>
    </source>
</evidence>
<feature type="signal peptide" evidence="6">
    <location>
        <begin position="1"/>
        <end position="21"/>
    </location>
</feature>
<feature type="domain" description="Fervidolysin/DR-A0283-like Ig-like" evidence="10">
    <location>
        <begin position="468"/>
        <end position="556"/>
    </location>
</feature>
<dbReference type="InterPro" id="IPR022398">
    <property type="entry name" value="Peptidase_S8_His-AS"/>
</dbReference>
<comment type="similarity">
    <text evidence="1 5">Belongs to the peptidase S8 family.</text>
</comment>
<feature type="domain" description="Peptidase C-terminal archaeal/bacterial" evidence="8">
    <location>
        <begin position="622"/>
        <end position="699"/>
    </location>
</feature>
<accession>A0A7C9M510</accession>
<dbReference type="PANTHER" id="PTHR43806">
    <property type="entry name" value="PEPTIDASE S8"/>
    <property type="match status" value="1"/>
</dbReference>
<evidence type="ECO:0000256" key="3">
    <source>
        <dbReference type="ARBA" id="ARBA00022801"/>
    </source>
</evidence>
<keyword evidence="4 5" id="KW-0720">Serine protease</keyword>
<dbReference type="PROSITE" id="PS51892">
    <property type="entry name" value="SUBTILASE"/>
    <property type="match status" value="1"/>
</dbReference>
<dbReference type="PROSITE" id="PS00137">
    <property type="entry name" value="SUBTILASE_HIS"/>
    <property type="match status" value="1"/>
</dbReference>
<reference evidence="11 12" key="1">
    <citation type="submission" date="2019-12" db="EMBL/GenBank/DDBJ databases">
        <title>Deinococcus sp. HMF7620 Genome sequencing and assembly.</title>
        <authorList>
            <person name="Kang H."/>
            <person name="Kim H."/>
            <person name="Joh K."/>
        </authorList>
    </citation>
    <scope>NUCLEOTIDE SEQUENCE [LARGE SCALE GENOMIC DNA]</scope>
    <source>
        <strain evidence="11 12">HMF7620</strain>
    </source>
</reference>
<dbReference type="InterPro" id="IPR013783">
    <property type="entry name" value="Ig-like_fold"/>
</dbReference>
<dbReference type="Pfam" id="PF00082">
    <property type="entry name" value="Peptidase_S8"/>
    <property type="match status" value="1"/>
</dbReference>
<evidence type="ECO:0000259" key="7">
    <source>
        <dbReference type="Pfam" id="PF00082"/>
    </source>
</evidence>
<evidence type="ECO:0000259" key="9">
    <source>
        <dbReference type="Pfam" id="PF22148"/>
    </source>
</evidence>
<dbReference type="Proteomes" id="UP000483286">
    <property type="component" value="Unassembled WGS sequence"/>
</dbReference>
<keyword evidence="2 5" id="KW-0645">Protease</keyword>
<dbReference type="Gene3D" id="2.60.40.10">
    <property type="entry name" value="Immunoglobulins"/>
    <property type="match status" value="1"/>
</dbReference>
<dbReference type="GO" id="GO:0004252">
    <property type="term" value="F:serine-type endopeptidase activity"/>
    <property type="evidence" value="ECO:0007669"/>
    <property type="project" value="UniProtKB-UniRule"/>
</dbReference>
<organism evidence="11 12">
    <name type="scientific">Deinococcus arboris</name>
    <dbReference type="NCBI Taxonomy" id="2682977"/>
    <lineage>
        <taxon>Bacteria</taxon>
        <taxon>Thermotogati</taxon>
        <taxon>Deinococcota</taxon>
        <taxon>Deinococci</taxon>
        <taxon>Deinococcales</taxon>
        <taxon>Deinococcaceae</taxon>
        <taxon>Deinococcus</taxon>
    </lineage>
</organism>
<evidence type="ECO:0000313" key="12">
    <source>
        <dbReference type="Proteomes" id="UP000483286"/>
    </source>
</evidence>
<evidence type="ECO:0000256" key="4">
    <source>
        <dbReference type="ARBA" id="ARBA00022825"/>
    </source>
</evidence>
<dbReference type="Pfam" id="PF24025">
    <property type="entry name" value="Ig_DR_A0283-like"/>
    <property type="match status" value="1"/>
</dbReference>
<evidence type="ECO:0000256" key="5">
    <source>
        <dbReference type="PROSITE-ProRule" id="PRU01240"/>
    </source>
</evidence>
<dbReference type="InterPro" id="IPR017306">
    <property type="entry name" value="Peptidase_S8A_fervidolysi-like"/>
</dbReference>
<feature type="active site" description="Charge relay system" evidence="5">
    <location>
        <position position="401"/>
    </location>
</feature>
<evidence type="ECO:0000256" key="1">
    <source>
        <dbReference type="ARBA" id="ARBA00011073"/>
    </source>
</evidence>
<dbReference type="InterPro" id="IPR023828">
    <property type="entry name" value="Peptidase_S8_Ser-AS"/>
</dbReference>
<feature type="active site" description="Charge relay system" evidence="5">
    <location>
        <position position="232"/>
    </location>
</feature>
<dbReference type="Gene3D" id="3.40.50.200">
    <property type="entry name" value="Peptidase S8/S53 domain"/>
    <property type="match status" value="1"/>
</dbReference>
<dbReference type="InterPro" id="IPR054399">
    <property type="entry name" value="Fervidolysin-like_N_prodom"/>
</dbReference>
<keyword evidence="12" id="KW-1185">Reference proteome</keyword>